<comment type="caution">
    <text evidence="1">The sequence shown here is derived from an EMBL/GenBank/DDBJ whole genome shotgun (WGS) entry which is preliminary data.</text>
</comment>
<proteinExistence type="predicted"/>
<organism evidence="1 2">
    <name type="scientific">Paenibacillus terreus</name>
    <dbReference type="NCBI Taxonomy" id="1387834"/>
    <lineage>
        <taxon>Bacteria</taxon>
        <taxon>Bacillati</taxon>
        <taxon>Bacillota</taxon>
        <taxon>Bacilli</taxon>
        <taxon>Bacillales</taxon>
        <taxon>Paenibacillaceae</taxon>
        <taxon>Paenibacillus</taxon>
    </lineage>
</organism>
<protein>
    <submittedName>
        <fullName evidence="1">Uncharacterized protein</fullName>
    </submittedName>
</protein>
<dbReference type="RefSeq" id="WP_375527834.1">
    <property type="nucleotide sequence ID" value="NZ_JBHILM010000035.1"/>
</dbReference>
<dbReference type="Proteomes" id="UP001580407">
    <property type="component" value="Unassembled WGS sequence"/>
</dbReference>
<accession>A0ABV5BF86</accession>
<evidence type="ECO:0000313" key="1">
    <source>
        <dbReference type="EMBL" id="MFB5684117.1"/>
    </source>
</evidence>
<gene>
    <name evidence="1" type="ORF">ACE3NQ_24720</name>
</gene>
<sequence>MGGYDGTQASQFQQPYMDIDEWREQLVRHRNIHGGFEGTSNRFSFYFPSEAQ</sequence>
<dbReference type="EMBL" id="JBHILM010000035">
    <property type="protein sequence ID" value="MFB5684117.1"/>
    <property type="molecule type" value="Genomic_DNA"/>
</dbReference>
<reference evidence="1 2" key="1">
    <citation type="submission" date="2024-09" db="EMBL/GenBank/DDBJ databases">
        <authorList>
            <person name="Ruan L."/>
        </authorList>
    </citation>
    <scope>NUCLEOTIDE SEQUENCE [LARGE SCALE GENOMIC DNA]</scope>
    <source>
        <strain evidence="1 2">D33</strain>
    </source>
</reference>
<name>A0ABV5BF86_9BACL</name>
<keyword evidence="2" id="KW-1185">Reference proteome</keyword>
<evidence type="ECO:0000313" key="2">
    <source>
        <dbReference type="Proteomes" id="UP001580407"/>
    </source>
</evidence>